<dbReference type="Proteomes" id="UP000003880">
    <property type="component" value="Unassembled WGS sequence"/>
</dbReference>
<proteinExistence type="predicted"/>
<dbReference type="AlphaFoldDB" id="D4BFN7"/>
<dbReference type="EMBL" id="ABWL02000016">
    <property type="protein sequence ID" value="EFE07174.1"/>
    <property type="molecule type" value="Genomic_DNA"/>
</dbReference>
<dbReference type="HOGENOM" id="CLU_2567692_0_0_6"/>
<comment type="caution">
    <text evidence="1">The sequence shown here is derived from an EMBL/GenBank/DDBJ whole genome shotgun (WGS) entry which is preliminary data.</text>
</comment>
<evidence type="ECO:0000313" key="1">
    <source>
        <dbReference type="EMBL" id="EFE07174.1"/>
    </source>
</evidence>
<reference evidence="1 2" key="1">
    <citation type="submission" date="2010-02" db="EMBL/GenBank/DDBJ databases">
        <authorList>
            <person name="Weinstock G."/>
            <person name="Sodergren E."/>
            <person name="Clifton S."/>
            <person name="Fulton L."/>
            <person name="Fulton B."/>
            <person name="Courtney L."/>
            <person name="Fronick C."/>
            <person name="Harrison M."/>
            <person name="Strong C."/>
            <person name="Farmer C."/>
            <person name="Delahaunty K."/>
            <person name="Markovic C."/>
            <person name="Hall O."/>
            <person name="Minx P."/>
            <person name="Tomlinson C."/>
            <person name="Mitreva M."/>
            <person name="Nelson J."/>
            <person name="Hou S."/>
            <person name="Wollam A."/>
            <person name="Pepin K.H."/>
            <person name="Johnson M."/>
            <person name="Bhonagiri V."/>
            <person name="Zhang X."/>
            <person name="Suruliraj S."/>
            <person name="Warren W."/>
            <person name="Chinwalla A."/>
            <person name="Mardis E.R."/>
            <person name="Wilson R.K."/>
        </authorList>
    </citation>
    <scope>NUCLEOTIDE SEQUENCE [LARGE SCALE GENOMIC DNA]</scope>
    <source>
        <strain evidence="1 2">ATCC 29220</strain>
    </source>
</reference>
<gene>
    <name evidence="1" type="ORF">CIT292_09057</name>
</gene>
<name>D4BFN7_9ENTR</name>
<organism evidence="1 2">
    <name type="scientific">Citrobacter youngae ATCC 29220</name>
    <dbReference type="NCBI Taxonomy" id="500640"/>
    <lineage>
        <taxon>Bacteria</taxon>
        <taxon>Pseudomonadati</taxon>
        <taxon>Pseudomonadota</taxon>
        <taxon>Gammaproteobacteria</taxon>
        <taxon>Enterobacterales</taxon>
        <taxon>Enterobacteriaceae</taxon>
        <taxon>Citrobacter</taxon>
        <taxon>Citrobacter freundii complex</taxon>
    </lineage>
</organism>
<accession>D4BFN7</accession>
<sequence length="81" mass="8939">MRIFIANYPQITNENIATVLLAPITGGFFCKQKSGRPDKQSAIRQTPRRLPDGGVNALSSLPFLVFFMQTSPEARSITSPE</sequence>
<protein>
    <submittedName>
        <fullName evidence="1">Uncharacterized protein</fullName>
    </submittedName>
</protein>
<evidence type="ECO:0000313" key="2">
    <source>
        <dbReference type="Proteomes" id="UP000003880"/>
    </source>
</evidence>